<accession>A0A7J5YV89</accession>
<dbReference type="AlphaFoldDB" id="A0A7J5YV89"/>
<gene>
    <name evidence="1" type="ORF">F7725_006014</name>
</gene>
<evidence type="ECO:0000313" key="1">
    <source>
        <dbReference type="EMBL" id="KAF3852659.1"/>
    </source>
</evidence>
<proteinExistence type="predicted"/>
<dbReference type="Proteomes" id="UP000518266">
    <property type="component" value="Unassembled WGS sequence"/>
</dbReference>
<dbReference type="EMBL" id="JAAKFY010000009">
    <property type="protein sequence ID" value="KAF3852659.1"/>
    <property type="molecule type" value="Genomic_DNA"/>
</dbReference>
<reference evidence="1 2" key="1">
    <citation type="submission" date="2020-03" db="EMBL/GenBank/DDBJ databases">
        <title>Dissostichus mawsoni Genome sequencing and assembly.</title>
        <authorList>
            <person name="Park H."/>
        </authorList>
    </citation>
    <scope>NUCLEOTIDE SEQUENCE [LARGE SCALE GENOMIC DNA]</scope>
    <source>
        <strain evidence="1">DM0001</strain>
        <tissue evidence="1">Muscle</tissue>
    </source>
</reference>
<comment type="caution">
    <text evidence="1">The sequence shown here is derived from an EMBL/GenBank/DDBJ whole genome shotgun (WGS) entry which is preliminary data.</text>
</comment>
<organism evidence="1 2">
    <name type="scientific">Dissostichus mawsoni</name>
    <name type="common">Antarctic cod</name>
    <dbReference type="NCBI Taxonomy" id="36200"/>
    <lineage>
        <taxon>Eukaryota</taxon>
        <taxon>Metazoa</taxon>
        <taxon>Chordata</taxon>
        <taxon>Craniata</taxon>
        <taxon>Vertebrata</taxon>
        <taxon>Euteleostomi</taxon>
        <taxon>Actinopterygii</taxon>
        <taxon>Neopterygii</taxon>
        <taxon>Teleostei</taxon>
        <taxon>Neoteleostei</taxon>
        <taxon>Acanthomorphata</taxon>
        <taxon>Eupercaria</taxon>
        <taxon>Perciformes</taxon>
        <taxon>Notothenioidei</taxon>
        <taxon>Nototheniidae</taxon>
        <taxon>Dissostichus</taxon>
    </lineage>
</organism>
<evidence type="ECO:0000313" key="2">
    <source>
        <dbReference type="Proteomes" id="UP000518266"/>
    </source>
</evidence>
<keyword evidence="2" id="KW-1185">Reference proteome</keyword>
<protein>
    <submittedName>
        <fullName evidence="1">Uncharacterized protein</fullName>
    </submittedName>
</protein>
<name>A0A7J5YV89_DISMA</name>
<sequence>MQAVRFSPQPSSFSAFCSRVSPLEETPSIFSPETDLHAVALLRLLPLPPSVPQLGIRLLQAPLGDFPECLDLVPLQLEVAPLLPLSVQLLSQADDVYSFVLVGVSLFSVFGEVSQGYDPQKHQSSTNNDTNRTCWCWAAGRSLTDPRTTRWPSLASLDLVVLDGWPICDRSANDTLAEPRFAGLA</sequence>